<feature type="transmembrane region" description="Helical" evidence="1">
    <location>
        <begin position="91"/>
        <end position="113"/>
    </location>
</feature>
<evidence type="ECO:0000313" key="2">
    <source>
        <dbReference type="EMBL" id="MCU6790713.1"/>
    </source>
</evidence>
<feature type="transmembrane region" description="Helical" evidence="1">
    <location>
        <begin position="36"/>
        <end position="55"/>
    </location>
</feature>
<proteinExistence type="predicted"/>
<dbReference type="RefSeq" id="WP_262682217.1">
    <property type="nucleotide sequence ID" value="NZ_JAOQIO010000005.1"/>
</dbReference>
<accession>A0ABT2U7X8</accession>
<protein>
    <submittedName>
        <fullName evidence="2">DUF1453 family protein</fullName>
    </submittedName>
</protein>
<comment type="caution">
    <text evidence="2">The sequence shown here is derived from an EMBL/GenBank/DDBJ whole genome shotgun (WGS) entry which is preliminary data.</text>
</comment>
<keyword evidence="1" id="KW-0812">Transmembrane</keyword>
<name>A0ABT2U7X8_9BACL</name>
<sequence length="179" mass="20721">MEHLGPTLLIMALIAFGIYRRVKRTIGFQKLNRKRLIFRTTIFGVLGCVFLYAGLLHPIHFIADAVGLAVGLILSYYAIKHIQFEKRDDAWYYRTHLWVEVTLIVLLLGRIVYRLLAMYYLQSDSGMTGATAAPTLESYTKDPLTVGIFFVLISFYIRYFTYLLRKQRELEAPESHMTS</sequence>
<evidence type="ECO:0000256" key="1">
    <source>
        <dbReference type="SAM" id="Phobius"/>
    </source>
</evidence>
<gene>
    <name evidence="2" type="ORF">OB236_01115</name>
</gene>
<feature type="transmembrane region" description="Helical" evidence="1">
    <location>
        <begin position="61"/>
        <end position="79"/>
    </location>
</feature>
<dbReference type="EMBL" id="JAOQIO010000005">
    <property type="protein sequence ID" value="MCU6790713.1"/>
    <property type="molecule type" value="Genomic_DNA"/>
</dbReference>
<keyword evidence="1" id="KW-1133">Transmembrane helix</keyword>
<reference evidence="2 3" key="1">
    <citation type="submission" date="2022-09" db="EMBL/GenBank/DDBJ databases">
        <authorList>
            <person name="Han X.L."/>
            <person name="Wang Q."/>
            <person name="Lu T."/>
        </authorList>
    </citation>
    <scope>NUCLEOTIDE SEQUENCE [LARGE SCALE GENOMIC DNA]</scope>
    <source>
        <strain evidence="2 3">WQ 127069</strain>
    </source>
</reference>
<feature type="transmembrane region" description="Helical" evidence="1">
    <location>
        <begin position="6"/>
        <end position="22"/>
    </location>
</feature>
<dbReference type="Pfam" id="PF07301">
    <property type="entry name" value="DUF1453"/>
    <property type="match status" value="1"/>
</dbReference>
<dbReference type="InterPro" id="IPR058247">
    <property type="entry name" value="DUF1453"/>
</dbReference>
<feature type="transmembrane region" description="Helical" evidence="1">
    <location>
        <begin position="144"/>
        <end position="164"/>
    </location>
</feature>
<evidence type="ECO:0000313" key="3">
    <source>
        <dbReference type="Proteomes" id="UP001652445"/>
    </source>
</evidence>
<organism evidence="2 3">
    <name type="scientific">Paenibacillus baimaensis</name>
    <dbReference type="NCBI Taxonomy" id="2982185"/>
    <lineage>
        <taxon>Bacteria</taxon>
        <taxon>Bacillati</taxon>
        <taxon>Bacillota</taxon>
        <taxon>Bacilli</taxon>
        <taxon>Bacillales</taxon>
        <taxon>Paenibacillaceae</taxon>
        <taxon>Paenibacillus</taxon>
    </lineage>
</organism>
<keyword evidence="1" id="KW-0472">Membrane</keyword>
<dbReference type="Proteomes" id="UP001652445">
    <property type="component" value="Unassembled WGS sequence"/>
</dbReference>
<keyword evidence="3" id="KW-1185">Reference proteome</keyword>